<evidence type="ECO:0000256" key="6">
    <source>
        <dbReference type="ARBA" id="ARBA00022777"/>
    </source>
</evidence>
<dbReference type="Proteomes" id="UP000298787">
    <property type="component" value="Chromosome 4"/>
</dbReference>
<evidence type="ECO:0000313" key="15">
    <source>
        <dbReference type="Proteomes" id="UP000298787"/>
    </source>
</evidence>
<keyword evidence="6 14" id="KW-0418">Kinase</keyword>
<accession>A0A4U5U871</accession>
<protein>
    <recommendedName>
        <fullName evidence="2">non-specific serine/threonine protein kinase</fullName>
        <ecNumber evidence="2">2.7.11.1</ecNumber>
    </recommendedName>
</protein>
<evidence type="ECO:0000256" key="12">
    <source>
        <dbReference type="SAM" id="MobiDB-lite"/>
    </source>
</evidence>
<dbReference type="Gene3D" id="1.10.510.10">
    <property type="entry name" value="Transferase(Phosphotransferase) domain 1"/>
    <property type="match status" value="1"/>
</dbReference>
<dbReference type="Pfam" id="PF00069">
    <property type="entry name" value="Pkinase"/>
    <property type="match status" value="1"/>
</dbReference>
<dbReference type="InterPro" id="IPR008271">
    <property type="entry name" value="Ser/Thr_kinase_AS"/>
</dbReference>
<dbReference type="InterPro" id="IPR051138">
    <property type="entry name" value="PIM_Ser/Thr_kinase"/>
</dbReference>
<keyword evidence="5 10" id="KW-0547">Nucleotide-binding</keyword>
<evidence type="ECO:0000256" key="3">
    <source>
        <dbReference type="ARBA" id="ARBA00022527"/>
    </source>
</evidence>
<comment type="catalytic activity">
    <reaction evidence="9">
        <text>L-seryl-[protein] + ATP = O-phospho-L-seryl-[protein] + ADP + H(+)</text>
        <dbReference type="Rhea" id="RHEA:17989"/>
        <dbReference type="Rhea" id="RHEA-COMP:9863"/>
        <dbReference type="Rhea" id="RHEA-COMP:11604"/>
        <dbReference type="ChEBI" id="CHEBI:15378"/>
        <dbReference type="ChEBI" id="CHEBI:29999"/>
        <dbReference type="ChEBI" id="CHEBI:30616"/>
        <dbReference type="ChEBI" id="CHEBI:83421"/>
        <dbReference type="ChEBI" id="CHEBI:456216"/>
        <dbReference type="EC" id="2.7.11.1"/>
    </reaction>
</comment>
<evidence type="ECO:0000259" key="13">
    <source>
        <dbReference type="PROSITE" id="PS50011"/>
    </source>
</evidence>
<dbReference type="SMART" id="SM00220">
    <property type="entry name" value="S_TKc"/>
    <property type="match status" value="1"/>
</dbReference>
<sequence length="447" mass="50031">MATQLDVEDPGEGSCAPDPQDCKNPTCKRNRKEVRDLTAQVGCLKRRLAALKVSAGVSSSYLVWNDKNIVSVVLHNMNVNTLSLTNLCNNMEEDLSESKQRAGDGGAMPTGEAPKKKLSHSTRSTDVKRDVSFNEDAGDVNQNLSSASSQEEKIFEMSSSANTSTADFEDKYYELCRLGIGGYGYVYHGLRKSDGFPVAIKHIPNENVRWDQVICNGKEFKIILEVAFMLKAAGLPGSVGQSAAVSLLDWYILDEELILVMENPVDSMDLWDYIESRGESLKEHEAKMILKQLVDAAIDMHSKSVFHRDIKLENVLIQKTSGVPRVRIIDFGCGCFSTDTPYESFWGTLVLAPPEWIQCQKYWARPTTVWQLGVLFYSLLQGHVPFSTVDYINNDIKFNPALSTDTKILLRMCLTLDPKLRSSLEELKQSLFLNNPALCSPRDIFYE</sequence>
<organism evidence="14 15">
    <name type="scientific">Collichthys lucidus</name>
    <name type="common">Big head croaker</name>
    <name type="synonym">Sciaena lucida</name>
    <dbReference type="NCBI Taxonomy" id="240159"/>
    <lineage>
        <taxon>Eukaryota</taxon>
        <taxon>Metazoa</taxon>
        <taxon>Chordata</taxon>
        <taxon>Craniata</taxon>
        <taxon>Vertebrata</taxon>
        <taxon>Euteleostomi</taxon>
        <taxon>Actinopterygii</taxon>
        <taxon>Neopterygii</taxon>
        <taxon>Teleostei</taxon>
        <taxon>Neoteleostei</taxon>
        <taxon>Acanthomorphata</taxon>
        <taxon>Eupercaria</taxon>
        <taxon>Sciaenidae</taxon>
        <taxon>Collichthys</taxon>
    </lineage>
</organism>
<evidence type="ECO:0000256" key="9">
    <source>
        <dbReference type="ARBA" id="ARBA00048679"/>
    </source>
</evidence>
<gene>
    <name evidence="14" type="ORF">D9C73_004478</name>
</gene>
<keyword evidence="7 10" id="KW-0067">ATP-binding</keyword>
<evidence type="ECO:0000256" key="11">
    <source>
        <dbReference type="RuleBase" id="RU000304"/>
    </source>
</evidence>
<dbReference type="GO" id="GO:0005524">
    <property type="term" value="F:ATP binding"/>
    <property type="evidence" value="ECO:0007669"/>
    <property type="project" value="UniProtKB-UniRule"/>
</dbReference>
<evidence type="ECO:0000256" key="7">
    <source>
        <dbReference type="ARBA" id="ARBA00022840"/>
    </source>
</evidence>
<feature type="domain" description="Protein kinase" evidence="13">
    <location>
        <begin position="172"/>
        <end position="433"/>
    </location>
</feature>
<evidence type="ECO:0000256" key="2">
    <source>
        <dbReference type="ARBA" id="ARBA00012513"/>
    </source>
</evidence>
<keyword evidence="4" id="KW-0808">Transferase</keyword>
<dbReference type="EC" id="2.7.11.1" evidence="2"/>
<evidence type="ECO:0000313" key="14">
    <source>
        <dbReference type="EMBL" id="TKS70409.1"/>
    </source>
</evidence>
<dbReference type="PROSITE" id="PS00107">
    <property type="entry name" value="PROTEIN_KINASE_ATP"/>
    <property type="match status" value="1"/>
</dbReference>
<dbReference type="GO" id="GO:0043066">
    <property type="term" value="P:negative regulation of apoptotic process"/>
    <property type="evidence" value="ECO:0007669"/>
    <property type="project" value="TreeGrafter"/>
</dbReference>
<dbReference type="PROSITE" id="PS00108">
    <property type="entry name" value="PROTEIN_KINASE_ST"/>
    <property type="match status" value="1"/>
</dbReference>
<dbReference type="GO" id="GO:0005737">
    <property type="term" value="C:cytoplasm"/>
    <property type="evidence" value="ECO:0007669"/>
    <property type="project" value="TreeGrafter"/>
</dbReference>
<dbReference type="Gene3D" id="3.30.200.20">
    <property type="entry name" value="Phosphorylase Kinase, domain 1"/>
    <property type="match status" value="1"/>
</dbReference>
<feature type="region of interest" description="Disordered" evidence="12">
    <location>
        <begin position="95"/>
        <end position="126"/>
    </location>
</feature>
<comment type="catalytic activity">
    <reaction evidence="8">
        <text>L-threonyl-[protein] + ATP = O-phospho-L-threonyl-[protein] + ADP + H(+)</text>
        <dbReference type="Rhea" id="RHEA:46608"/>
        <dbReference type="Rhea" id="RHEA-COMP:11060"/>
        <dbReference type="Rhea" id="RHEA-COMP:11605"/>
        <dbReference type="ChEBI" id="CHEBI:15378"/>
        <dbReference type="ChEBI" id="CHEBI:30013"/>
        <dbReference type="ChEBI" id="CHEBI:30616"/>
        <dbReference type="ChEBI" id="CHEBI:61977"/>
        <dbReference type="ChEBI" id="CHEBI:456216"/>
        <dbReference type="EC" id="2.7.11.1"/>
    </reaction>
</comment>
<keyword evidence="15" id="KW-1185">Reference proteome</keyword>
<dbReference type="EMBL" id="CM014081">
    <property type="protein sequence ID" value="TKS70409.1"/>
    <property type="molecule type" value="Genomic_DNA"/>
</dbReference>
<proteinExistence type="inferred from homology"/>
<dbReference type="PROSITE" id="PS50011">
    <property type="entry name" value="PROTEIN_KINASE_DOM"/>
    <property type="match status" value="1"/>
</dbReference>
<dbReference type="GO" id="GO:0004674">
    <property type="term" value="F:protein serine/threonine kinase activity"/>
    <property type="evidence" value="ECO:0007669"/>
    <property type="project" value="UniProtKB-KW"/>
</dbReference>
<dbReference type="PANTHER" id="PTHR22984:SF11">
    <property type="entry name" value="AURORA KINASE-RELATED"/>
    <property type="match status" value="1"/>
</dbReference>
<reference evidence="14 15" key="1">
    <citation type="submission" date="2019-01" db="EMBL/GenBank/DDBJ databases">
        <title>Genome Assembly of Collichthys lucidus.</title>
        <authorList>
            <person name="Cai M."/>
            <person name="Xiao S."/>
        </authorList>
    </citation>
    <scope>NUCLEOTIDE SEQUENCE [LARGE SCALE GENOMIC DNA]</scope>
    <source>
        <strain evidence="14">JT15FE1705JMU</strain>
        <tissue evidence="14">Muscle</tissue>
    </source>
</reference>
<dbReference type="InterPro" id="IPR011009">
    <property type="entry name" value="Kinase-like_dom_sf"/>
</dbReference>
<comment type="similarity">
    <text evidence="1">Belongs to the protein kinase superfamily. CAMK Ser/Thr protein kinase family. PIM subfamily.</text>
</comment>
<evidence type="ECO:0000256" key="5">
    <source>
        <dbReference type="ARBA" id="ARBA00022741"/>
    </source>
</evidence>
<name>A0A4U5U871_COLLU</name>
<evidence type="ECO:0000256" key="8">
    <source>
        <dbReference type="ARBA" id="ARBA00047899"/>
    </source>
</evidence>
<dbReference type="AlphaFoldDB" id="A0A4U5U871"/>
<dbReference type="GO" id="GO:0007346">
    <property type="term" value="P:regulation of mitotic cell cycle"/>
    <property type="evidence" value="ECO:0007669"/>
    <property type="project" value="TreeGrafter"/>
</dbReference>
<evidence type="ECO:0000256" key="10">
    <source>
        <dbReference type="PROSITE-ProRule" id="PRU10141"/>
    </source>
</evidence>
<feature type="binding site" evidence="10">
    <location>
        <position position="201"/>
    </location>
    <ligand>
        <name>ATP</name>
        <dbReference type="ChEBI" id="CHEBI:30616"/>
    </ligand>
</feature>
<keyword evidence="3 11" id="KW-0723">Serine/threonine-protein kinase</keyword>
<evidence type="ECO:0000256" key="4">
    <source>
        <dbReference type="ARBA" id="ARBA00022679"/>
    </source>
</evidence>
<dbReference type="STRING" id="240159.A0A4U5U871"/>
<dbReference type="SUPFAM" id="SSF56112">
    <property type="entry name" value="Protein kinase-like (PK-like)"/>
    <property type="match status" value="1"/>
</dbReference>
<dbReference type="InterPro" id="IPR000719">
    <property type="entry name" value="Prot_kinase_dom"/>
</dbReference>
<dbReference type="PANTHER" id="PTHR22984">
    <property type="entry name" value="SERINE/THREONINE-PROTEIN KINASE PIM"/>
    <property type="match status" value="1"/>
</dbReference>
<evidence type="ECO:0000256" key="1">
    <source>
        <dbReference type="ARBA" id="ARBA00005505"/>
    </source>
</evidence>
<dbReference type="InterPro" id="IPR017441">
    <property type="entry name" value="Protein_kinase_ATP_BS"/>
</dbReference>